<dbReference type="InterPro" id="IPR001789">
    <property type="entry name" value="Sig_transdc_resp-reg_receiver"/>
</dbReference>
<evidence type="ECO:0000313" key="3">
    <source>
        <dbReference type="EMBL" id="ADY61177.1"/>
    </source>
</evidence>
<proteinExistence type="predicted"/>
<dbReference type="KEGG" id="pbs:Plabr_3580"/>
<feature type="domain" description="Response regulatory" evidence="2">
    <location>
        <begin position="7"/>
        <end position="128"/>
    </location>
</feature>
<name>F0SP74_RUBBR</name>
<dbReference type="InterPro" id="IPR052893">
    <property type="entry name" value="TCS_response_regulator"/>
</dbReference>
<dbReference type="SUPFAM" id="SSF52172">
    <property type="entry name" value="CheY-like"/>
    <property type="match status" value="1"/>
</dbReference>
<dbReference type="OrthoDB" id="195863at2"/>
<gene>
    <name evidence="3" type="ordered locus">Plabr_3580</name>
</gene>
<keyword evidence="4" id="KW-1185">Reference proteome</keyword>
<dbReference type="RefSeq" id="WP_013629896.1">
    <property type="nucleotide sequence ID" value="NC_015174.1"/>
</dbReference>
<accession>F0SP74</accession>
<dbReference type="eggNOG" id="COG0784">
    <property type="taxonomic scope" value="Bacteria"/>
</dbReference>
<evidence type="ECO:0000256" key="1">
    <source>
        <dbReference type="PROSITE-ProRule" id="PRU00169"/>
    </source>
</evidence>
<dbReference type="InterPro" id="IPR011006">
    <property type="entry name" value="CheY-like_superfamily"/>
</dbReference>
<dbReference type="AlphaFoldDB" id="F0SP74"/>
<dbReference type="EMBL" id="CP002546">
    <property type="protein sequence ID" value="ADY61177.1"/>
    <property type="molecule type" value="Genomic_DNA"/>
</dbReference>
<dbReference type="PROSITE" id="PS50110">
    <property type="entry name" value="RESPONSE_REGULATORY"/>
    <property type="match status" value="1"/>
</dbReference>
<protein>
    <submittedName>
        <fullName evidence="3">Response regulator receiver</fullName>
    </submittedName>
</protein>
<dbReference type="Pfam" id="PF00072">
    <property type="entry name" value="Response_reg"/>
    <property type="match status" value="1"/>
</dbReference>
<dbReference type="STRING" id="756272.Plabr_3580"/>
<dbReference type="SMART" id="SM00448">
    <property type="entry name" value="REC"/>
    <property type="match status" value="1"/>
</dbReference>
<dbReference type="GO" id="GO:0000160">
    <property type="term" value="P:phosphorelay signal transduction system"/>
    <property type="evidence" value="ECO:0007669"/>
    <property type="project" value="InterPro"/>
</dbReference>
<organism evidence="3 4">
    <name type="scientific">Rubinisphaera brasiliensis (strain ATCC 49424 / DSM 5305 / JCM 21570 / IAM 15109 / NBRC 103401 / IFAM 1448)</name>
    <name type="common">Planctomyces brasiliensis</name>
    <dbReference type="NCBI Taxonomy" id="756272"/>
    <lineage>
        <taxon>Bacteria</taxon>
        <taxon>Pseudomonadati</taxon>
        <taxon>Planctomycetota</taxon>
        <taxon>Planctomycetia</taxon>
        <taxon>Planctomycetales</taxon>
        <taxon>Planctomycetaceae</taxon>
        <taxon>Rubinisphaera</taxon>
    </lineage>
</organism>
<feature type="modified residue" description="4-aspartylphosphate" evidence="1">
    <location>
        <position position="61"/>
    </location>
</feature>
<dbReference type="PANTHER" id="PTHR44520">
    <property type="entry name" value="RESPONSE REGULATOR RCP1-RELATED"/>
    <property type="match status" value="1"/>
</dbReference>
<reference evidence="4" key="1">
    <citation type="submission" date="2011-02" db="EMBL/GenBank/DDBJ databases">
        <title>The complete genome of Planctomyces brasiliensis DSM 5305.</title>
        <authorList>
            <person name="Lucas S."/>
            <person name="Copeland A."/>
            <person name="Lapidus A."/>
            <person name="Bruce D."/>
            <person name="Goodwin L."/>
            <person name="Pitluck S."/>
            <person name="Kyrpides N."/>
            <person name="Mavromatis K."/>
            <person name="Pagani I."/>
            <person name="Ivanova N."/>
            <person name="Ovchinnikova G."/>
            <person name="Lu M."/>
            <person name="Detter J.C."/>
            <person name="Han C."/>
            <person name="Land M."/>
            <person name="Hauser L."/>
            <person name="Markowitz V."/>
            <person name="Cheng J.-F."/>
            <person name="Hugenholtz P."/>
            <person name="Woyke T."/>
            <person name="Wu D."/>
            <person name="Tindall B."/>
            <person name="Pomrenke H.G."/>
            <person name="Brambilla E."/>
            <person name="Klenk H.-P."/>
            <person name="Eisen J.A."/>
        </authorList>
    </citation>
    <scope>NUCLEOTIDE SEQUENCE [LARGE SCALE GENOMIC DNA]</scope>
    <source>
        <strain evidence="4">ATCC 49424 / DSM 5305 / JCM 21570 / NBRC 103401 / IFAM 1448</strain>
    </source>
</reference>
<dbReference type="Gene3D" id="3.40.50.2300">
    <property type="match status" value="1"/>
</dbReference>
<dbReference type="HOGENOM" id="CLU_000445_69_17_0"/>
<keyword evidence="1" id="KW-0597">Phosphoprotein</keyword>
<evidence type="ECO:0000259" key="2">
    <source>
        <dbReference type="PROSITE" id="PS50110"/>
    </source>
</evidence>
<evidence type="ECO:0000313" key="4">
    <source>
        <dbReference type="Proteomes" id="UP000006860"/>
    </source>
</evidence>
<sequence length="147" mass="16643">MTLTSRHVVVLEDCDEDFATVKEASTQWSQPVRITRFTQLQPALEAIEQESFEPPVLFLLDLSVPGGSGLELLQAIKKHARLRVIPTVILSTTDNPAEIRSCYKAHANAFHMKEMETPRMVNLVSSIFQYWLGRVRLVDPARNLLRG</sequence>
<dbReference type="PANTHER" id="PTHR44520:SF2">
    <property type="entry name" value="RESPONSE REGULATOR RCP1"/>
    <property type="match status" value="1"/>
</dbReference>
<dbReference type="Proteomes" id="UP000006860">
    <property type="component" value="Chromosome"/>
</dbReference>